<dbReference type="InterPro" id="IPR027417">
    <property type="entry name" value="P-loop_NTPase"/>
</dbReference>
<accession>A0AB32XD42</accession>
<feature type="domain" description="ABC transporter" evidence="4">
    <location>
        <begin position="253"/>
        <end position="592"/>
    </location>
</feature>
<feature type="domain" description="ABC transporter" evidence="4">
    <location>
        <begin position="4"/>
        <end position="241"/>
    </location>
</feature>
<organism evidence="5 6">
    <name type="scientific">Mycoplasmopsis fermentans (strain M64)</name>
    <name type="common">Mycoplasma fermentans</name>
    <dbReference type="NCBI Taxonomy" id="943945"/>
    <lineage>
        <taxon>Bacteria</taxon>
        <taxon>Bacillati</taxon>
        <taxon>Mycoplasmatota</taxon>
        <taxon>Mycoplasmoidales</taxon>
        <taxon>Metamycoplasmataceae</taxon>
        <taxon>Mycoplasmopsis</taxon>
    </lineage>
</organism>
<feature type="transmembrane region" description="Helical" evidence="3">
    <location>
        <begin position="337"/>
        <end position="356"/>
    </location>
</feature>
<evidence type="ECO:0000259" key="4">
    <source>
        <dbReference type="PROSITE" id="PS50893"/>
    </source>
</evidence>
<evidence type="ECO:0000313" key="5">
    <source>
        <dbReference type="EMBL" id="ADV34976.1"/>
    </source>
</evidence>
<gene>
    <name evidence="5" type="primary">mglA</name>
    <name evidence="5" type="ordered locus">MfeM64YM_0981</name>
</gene>
<dbReference type="Gene3D" id="3.40.50.300">
    <property type="entry name" value="P-loop containing nucleotide triphosphate hydrolases"/>
    <property type="match status" value="3"/>
</dbReference>
<name>A0AB32XD42_MYCFM</name>
<sequence>MNAIEFINISKSFGVIKANQDINIQIKKGTIHALIGENGAGKSTLLSILFGLYEPDHGIIKVNGKEVLINNPNDANNLGIGMVHQHFKLVGAYTNLQNIILGAESESKTFKTLDYKPSIKKIKTIQRLFNLNFDLNKDTGTESVSTQQKVEIMKMLYSDSEILIFDEPTAVLTDEEIQGLLETFKLFKSQGKTIIFISHKLKEVKAVADYATVIRHGKVTGNFEVANTSIEEMANRMVGDNIVMAQNQSLDVFEDKDTVLELENVSTKGTKSLKNLNLKVHAGEILAIAGVEGNGQQDLEYVVSGIVKPTKGNVYLKKTPLVEERVKFIHKNKIKNFIILSSLLALFIAFGSIFFGVSPFQQNYSNIWLMWAIGISFFALFAVGLSILIVKIIKFFKTKKDEEKLKDRINLNNYSVLEKSMLASSFIPSDRHKHGLALDYNIKNNTILRRLWDPKYQTFGFIKPKAVKKETAEVIDKYDVRGAREGYSTSRSLSGGNQQKFIVGREMNSPHDFILILQPTRGLDVGAIKNIHERILKEKAEGKAILLISYELDEVLSLADTIAVINEGEIRLSKPARELTRKEIGLYMAQKEHQTEGGTQ</sequence>
<dbReference type="CDD" id="cd03215">
    <property type="entry name" value="ABC_Carb_Monos_II"/>
    <property type="match status" value="1"/>
</dbReference>
<dbReference type="PROSITE" id="PS50893">
    <property type="entry name" value="ABC_TRANSPORTER_2"/>
    <property type="match status" value="2"/>
</dbReference>
<dbReference type="AlphaFoldDB" id="A0AB32XD42"/>
<dbReference type="InterPro" id="IPR050107">
    <property type="entry name" value="ABC_carbohydrate_import_ATPase"/>
</dbReference>
<reference evidence="5 6" key="1">
    <citation type="journal article" date="2011" name="J. Bacteriol.">
        <title>Genome sequence of the repetitive-sequence-rich Mycoplasma fermentans strain M64.</title>
        <authorList>
            <person name="Shu H.W."/>
            <person name="Liu T.T."/>
            <person name="Chang H.Y."/>
            <person name="Liu Y.M."/>
            <person name="Wu K.M."/>
            <person name="Shu H.Y."/>
            <person name="Tsai S.F."/>
            <person name="Hsiao K.J."/>
            <person name="Hu W.S."/>
            <person name="Ng W.V."/>
        </authorList>
    </citation>
    <scope>NUCLEOTIDE SEQUENCE [LARGE SCALE GENOMIC DNA]</scope>
    <source>
        <strain evidence="5 6">M64</strain>
    </source>
</reference>
<dbReference type="InterPro" id="IPR003439">
    <property type="entry name" value="ABC_transporter-like_ATP-bd"/>
</dbReference>
<dbReference type="PANTHER" id="PTHR43790">
    <property type="entry name" value="CARBOHYDRATE TRANSPORT ATP-BINDING PROTEIN MG119-RELATED"/>
    <property type="match status" value="1"/>
</dbReference>
<keyword evidence="3" id="KW-0812">Transmembrane</keyword>
<evidence type="ECO:0000256" key="1">
    <source>
        <dbReference type="ARBA" id="ARBA00022741"/>
    </source>
</evidence>
<dbReference type="SMART" id="SM00382">
    <property type="entry name" value="AAA"/>
    <property type="match status" value="1"/>
</dbReference>
<dbReference type="Pfam" id="PF00005">
    <property type="entry name" value="ABC_tran"/>
    <property type="match status" value="1"/>
</dbReference>
<protein>
    <submittedName>
        <fullName evidence="5">Sugar ABC transporter ATP-binding protein</fullName>
    </submittedName>
</protein>
<keyword evidence="3" id="KW-0472">Membrane</keyword>
<dbReference type="InterPro" id="IPR017871">
    <property type="entry name" value="ABC_transporter-like_CS"/>
</dbReference>
<dbReference type="GO" id="GO:0016887">
    <property type="term" value="F:ATP hydrolysis activity"/>
    <property type="evidence" value="ECO:0007669"/>
    <property type="project" value="InterPro"/>
</dbReference>
<feature type="transmembrane region" description="Helical" evidence="3">
    <location>
        <begin position="368"/>
        <end position="390"/>
    </location>
</feature>
<evidence type="ECO:0000256" key="3">
    <source>
        <dbReference type="SAM" id="Phobius"/>
    </source>
</evidence>
<dbReference type="RefSeq" id="WP_013527166.1">
    <property type="nucleotide sequence ID" value="NC_014921.1"/>
</dbReference>
<dbReference type="PANTHER" id="PTHR43790:SF4">
    <property type="entry name" value="GUANOSINE IMPORT ATP-BINDING PROTEIN NUPO"/>
    <property type="match status" value="1"/>
</dbReference>
<dbReference type="CDD" id="cd03216">
    <property type="entry name" value="ABC_Carb_Monos_I"/>
    <property type="match status" value="1"/>
</dbReference>
<evidence type="ECO:0000256" key="2">
    <source>
        <dbReference type="ARBA" id="ARBA00022840"/>
    </source>
</evidence>
<keyword evidence="2 5" id="KW-0067">ATP-binding</keyword>
<keyword evidence="3" id="KW-1133">Transmembrane helix</keyword>
<keyword evidence="1" id="KW-0547">Nucleotide-binding</keyword>
<dbReference type="PROSITE" id="PS00211">
    <property type="entry name" value="ABC_TRANSPORTER_1"/>
    <property type="match status" value="1"/>
</dbReference>
<dbReference type="Proteomes" id="UP000007473">
    <property type="component" value="Chromosome"/>
</dbReference>
<proteinExistence type="predicted"/>
<dbReference type="GO" id="GO:0005524">
    <property type="term" value="F:ATP binding"/>
    <property type="evidence" value="ECO:0007669"/>
    <property type="project" value="UniProtKB-KW"/>
</dbReference>
<evidence type="ECO:0000313" key="6">
    <source>
        <dbReference type="Proteomes" id="UP000007473"/>
    </source>
</evidence>
<dbReference type="KEGG" id="mfm:MfeM64YM_0981"/>
<dbReference type="InterPro" id="IPR003593">
    <property type="entry name" value="AAA+_ATPase"/>
</dbReference>
<dbReference type="EMBL" id="CP002458">
    <property type="protein sequence ID" value="ADV34976.1"/>
    <property type="molecule type" value="Genomic_DNA"/>
</dbReference>
<dbReference type="SUPFAM" id="SSF52540">
    <property type="entry name" value="P-loop containing nucleoside triphosphate hydrolases"/>
    <property type="match status" value="2"/>
</dbReference>